<evidence type="ECO:0000256" key="7">
    <source>
        <dbReference type="ARBA" id="ARBA00022723"/>
    </source>
</evidence>
<dbReference type="GO" id="GO:0003677">
    <property type="term" value="F:DNA binding"/>
    <property type="evidence" value="ECO:0007669"/>
    <property type="project" value="UniProtKB-KW"/>
</dbReference>
<evidence type="ECO:0000256" key="6">
    <source>
        <dbReference type="ARBA" id="ARBA00022722"/>
    </source>
</evidence>
<evidence type="ECO:0000256" key="2">
    <source>
        <dbReference type="ARBA" id="ARBA00022578"/>
    </source>
</evidence>
<accession>A0A0G4PUN2</accession>
<comment type="function">
    <text evidence="1">The aspartyl protease (PR) mediates the proteolytic cleavages of the Gag and Gag-Pol polyproteins after assembly of the VLP.</text>
</comment>
<evidence type="ECO:0000256" key="12">
    <source>
        <dbReference type="ARBA" id="ARBA00022842"/>
    </source>
</evidence>
<evidence type="ECO:0000256" key="16">
    <source>
        <dbReference type="ARBA" id="ARBA00022932"/>
    </source>
</evidence>
<dbReference type="GO" id="GO:0003723">
    <property type="term" value="F:RNA binding"/>
    <property type="evidence" value="ECO:0007669"/>
    <property type="project" value="UniProtKB-KW"/>
</dbReference>
<comment type="catalytic activity">
    <reaction evidence="20">
        <text>DNA(n) + a 2'-deoxyribonucleoside 5'-triphosphate = DNA(n+1) + diphosphate</text>
        <dbReference type="Rhea" id="RHEA:22508"/>
        <dbReference type="Rhea" id="RHEA-COMP:17339"/>
        <dbReference type="Rhea" id="RHEA-COMP:17340"/>
        <dbReference type="ChEBI" id="CHEBI:33019"/>
        <dbReference type="ChEBI" id="CHEBI:61560"/>
        <dbReference type="ChEBI" id="CHEBI:173112"/>
        <dbReference type="EC" id="2.7.7.49"/>
    </reaction>
</comment>
<evidence type="ECO:0000259" key="23">
    <source>
        <dbReference type="PROSITE" id="PS50994"/>
    </source>
</evidence>
<keyword evidence="18" id="KW-0238">DNA-binding</keyword>
<dbReference type="GO" id="GO:0004519">
    <property type="term" value="F:endonuclease activity"/>
    <property type="evidence" value="ECO:0007669"/>
    <property type="project" value="UniProtKB-KW"/>
</dbReference>
<dbReference type="Proteomes" id="UP000053732">
    <property type="component" value="Unassembled WGS sequence"/>
</dbReference>
<keyword evidence="14" id="KW-0229">DNA integration</keyword>
<evidence type="ECO:0000256" key="22">
    <source>
        <dbReference type="SAM" id="MobiDB-lite"/>
    </source>
</evidence>
<keyword evidence="10" id="KW-0378">Hydrolase</keyword>
<evidence type="ECO:0000256" key="17">
    <source>
        <dbReference type="ARBA" id="ARBA00023113"/>
    </source>
</evidence>
<evidence type="ECO:0000256" key="4">
    <source>
        <dbReference type="ARBA" id="ARBA00022670"/>
    </source>
</evidence>
<dbReference type="InterPro" id="IPR025724">
    <property type="entry name" value="GAG-pre-integrase_dom"/>
</dbReference>
<evidence type="ECO:0000256" key="18">
    <source>
        <dbReference type="ARBA" id="ARBA00023125"/>
    </source>
</evidence>
<evidence type="ECO:0000256" key="8">
    <source>
        <dbReference type="ARBA" id="ARBA00022741"/>
    </source>
</evidence>
<keyword evidence="17" id="KW-0917">Virion maturation</keyword>
<name>A0A0G4PUN2_PENC3</name>
<evidence type="ECO:0000256" key="15">
    <source>
        <dbReference type="ARBA" id="ARBA00022918"/>
    </source>
</evidence>
<proteinExistence type="predicted"/>
<feature type="compositionally biased region" description="Basic and acidic residues" evidence="22">
    <location>
        <begin position="899"/>
        <end position="920"/>
    </location>
</feature>
<feature type="compositionally biased region" description="Acidic residues" evidence="22">
    <location>
        <begin position="921"/>
        <end position="938"/>
    </location>
</feature>
<dbReference type="GO" id="GO:0008233">
    <property type="term" value="F:peptidase activity"/>
    <property type="evidence" value="ECO:0007669"/>
    <property type="project" value="UniProtKB-KW"/>
</dbReference>
<feature type="region of interest" description="Disordered" evidence="22">
    <location>
        <begin position="1252"/>
        <end position="1280"/>
    </location>
</feature>
<keyword evidence="3" id="KW-1188">Viral release from host cell</keyword>
<sequence>MAEYLSAGSSSRVILKDSTTWDSWLANIESIALSYEVWDLCNPELEAAPKPLEEPKEPDIEKTKEEYKEDWFQVYQATHLQWTSKNSRYVKKRQGLNIVVTAIRNSVHANYQPFIIDYKTPYELLRNLRQRFASECDPTNAARLRQLWRTLDRGLERNTDIDKWLLNWETVQARCKRAKMPEANDASTQFLDAISVMSPGFHETWTLRLQDKNDITFTELLNRYRAHWKITYGKPVASQRGISKAAFSTWQGHEEAKPEQVSFSIKPCPCGVNGGKHAPWRCWEMYDEYKPATYERNQARKQKWDKAMKADPAWKAWVDKKRQDQGKASQQAHATFDEPTFGFFSTEAKKPEAKKPEAKKPEASKQIDISTTVMSTRIDDIEPVRIRWVVDTGAQMHVCNDRGLFVTFEDVRSSVKVGDTETTVDGVGTVVIYGVSAVNGKAVRMELYNVKYSPNFHSNLISNGLMMKGELLMNFRKNCIETTDRKPVYRVYQDQKLTWLMQPKGLQYPKLTPNDLVFATKIKKSAKEPQSEASIQTWHRRLGHIGQQRIAKLAEMTKGITIESNPGKEKQVCEACQLADAPKQISRRKIGQTYGIFGRVHFDLVQNQPAYNGHNWLTHFYLDGIKCHFAFTHTKKNDCQIVVRKFLALVKNWLKIEIRVFHYDNERSAGHEVETMIEAEGCTIEHSPPGLPEMNGPAERSGGMVVRTARALINDTELPHALWPEAMYAAVYILNRTPTQISNASGTQWIIPWKELMKQAAPDGIQHQTINLSNIRLYGCLTYSRIMKRVQSDKMAPRAEIGYLVGYISKNLYKVWFPHKGRTGIGRVEVVRDAVFDETRRYSKTKPMPSEEDAISTITDGLGIQNNWPQVLTSEEAQVEISTQMEIPKSIARIALSDETEHTKQAADEAADKAADKAADEAVDEEVDEAVDEEVDEEARERTPLQSVIKEAVGLPTPQSIIRPREQTMGEQTRPQRGLPGSFPSSSPSSPLRSSLPSPRTASLSPNLSNPSFPSNPAPREALSSSPDPISVIPSIEAGGVDAEVRDDDDKLWEFPLIPPLAINFRHVMRLAPIGRPSFHSVILLLFLLMEITMTTEGSFSQQPSTLGDPMKINSLLNHQTLSWDHHPPHKGSQGPENALFLAVNSSASSVHESGTHTESLNLQDQEQMLLSDIQANSPNAIKRGTTKSEIISRRRPSRKACNNEEVYFIWYYRIILRHKWPDVVEGFNRQFTSRPRRGYQGLQCKLRRFIQQKESPARPKKGQGQTYGEKAGDNLRDPWMWEASRTSGSQFKAQSHPRKN</sequence>
<dbReference type="Gene3D" id="3.30.420.10">
    <property type="entry name" value="Ribonuclease H-like superfamily/Ribonuclease H"/>
    <property type="match status" value="1"/>
</dbReference>
<evidence type="ECO:0000256" key="10">
    <source>
        <dbReference type="ARBA" id="ARBA00022801"/>
    </source>
</evidence>
<keyword evidence="8" id="KW-0547">Nucleotide-binding</keyword>
<keyword evidence="12" id="KW-0460">Magnesium</keyword>
<dbReference type="InterPro" id="IPR001584">
    <property type="entry name" value="Integrase_cat-core"/>
</dbReference>
<keyword evidence="2" id="KW-0815">Transposition</keyword>
<dbReference type="Pfam" id="PF13976">
    <property type="entry name" value="gag_pre-integrs"/>
    <property type="match status" value="1"/>
</dbReference>
<evidence type="ECO:0000256" key="21">
    <source>
        <dbReference type="ARBA" id="ARBA00049244"/>
    </source>
</evidence>
<keyword evidence="25" id="KW-1185">Reference proteome</keyword>
<dbReference type="SUPFAM" id="SSF53098">
    <property type="entry name" value="Ribonuclease H-like"/>
    <property type="match status" value="1"/>
</dbReference>
<evidence type="ECO:0000256" key="3">
    <source>
        <dbReference type="ARBA" id="ARBA00022612"/>
    </source>
</evidence>
<dbReference type="Pfam" id="PF22936">
    <property type="entry name" value="Pol_BBD"/>
    <property type="match status" value="1"/>
</dbReference>
<keyword evidence="9" id="KW-0255">Endonuclease</keyword>
<dbReference type="GO" id="GO:0005524">
    <property type="term" value="F:ATP binding"/>
    <property type="evidence" value="ECO:0007669"/>
    <property type="project" value="UniProtKB-KW"/>
</dbReference>
<keyword evidence="5" id="KW-0548">Nucleotidyltransferase</keyword>
<evidence type="ECO:0000256" key="5">
    <source>
        <dbReference type="ARBA" id="ARBA00022695"/>
    </source>
</evidence>
<dbReference type="PROSITE" id="PS50994">
    <property type="entry name" value="INTEGRASE"/>
    <property type="match status" value="1"/>
</dbReference>
<dbReference type="InterPro" id="IPR036397">
    <property type="entry name" value="RNaseH_sf"/>
</dbReference>
<comment type="catalytic activity">
    <reaction evidence="21">
        <text>DNA(n) + a 2'-deoxyribonucleoside 5'-triphosphate = DNA(n+1) + diphosphate</text>
        <dbReference type="Rhea" id="RHEA:22508"/>
        <dbReference type="Rhea" id="RHEA-COMP:17339"/>
        <dbReference type="Rhea" id="RHEA-COMP:17340"/>
        <dbReference type="ChEBI" id="CHEBI:33019"/>
        <dbReference type="ChEBI" id="CHEBI:61560"/>
        <dbReference type="ChEBI" id="CHEBI:173112"/>
        <dbReference type="EC" id="2.7.7.7"/>
    </reaction>
</comment>
<organism evidence="24 25">
    <name type="scientific">Penicillium camemberti (strain FM 013)</name>
    <dbReference type="NCBI Taxonomy" id="1429867"/>
    <lineage>
        <taxon>Eukaryota</taxon>
        <taxon>Fungi</taxon>
        <taxon>Dikarya</taxon>
        <taxon>Ascomycota</taxon>
        <taxon>Pezizomycotina</taxon>
        <taxon>Eurotiomycetes</taxon>
        <taxon>Eurotiomycetidae</taxon>
        <taxon>Eurotiales</taxon>
        <taxon>Aspergillaceae</taxon>
        <taxon>Penicillium</taxon>
    </lineage>
</organism>
<feature type="region of interest" description="Disordered" evidence="22">
    <location>
        <begin position="899"/>
        <end position="1034"/>
    </location>
</feature>
<dbReference type="STRING" id="1429867.A0A0G4PUN2"/>
<reference evidence="24 25" key="1">
    <citation type="journal article" date="2014" name="Nat. Commun.">
        <title>Multiple recent horizontal transfers of a large genomic region in cheese making fungi.</title>
        <authorList>
            <person name="Cheeseman K."/>
            <person name="Ropars J."/>
            <person name="Renault P."/>
            <person name="Dupont J."/>
            <person name="Gouzy J."/>
            <person name="Branca A."/>
            <person name="Abraham A.L."/>
            <person name="Ceppi M."/>
            <person name="Conseiller E."/>
            <person name="Debuchy R."/>
            <person name="Malagnac F."/>
            <person name="Goarin A."/>
            <person name="Silar P."/>
            <person name="Lacoste S."/>
            <person name="Sallet E."/>
            <person name="Bensimon A."/>
            <person name="Giraud T."/>
            <person name="Brygoo Y."/>
        </authorList>
    </citation>
    <scope>NUCLEOTIDE SEQUENCE [LARGE SCALE GENOMIC DNA]</scope>
    <source>
        <strain evidence="25">FM 013</strain>
    </source>
</reference>
<dbReference type="InterPro" id="IPR012337">
    <property type="entry name" value="RNaseH-like_sf"/>
</dbReference>
<dbReference type="EMBL" id="HG793179">
    <property type="protein sequence ID" value="CRL30240.1"/>
    <property type="molecule type" value="Genomic_DNA"/>
</dbReference>
<dbReference type="GO" id="GO:0006508">
    <property type="term" value="P:proteolysis"/>
    <property type="evidence" value="ECO:0007669"/>
    <property type="project" value="UniProtKB-KW"/>
</dbReference>
<dbReference type="GO" id="GO:0006310">
    <property type="term" value="P:DNA recombination"/>
    <property type="evidence" value="ECO:0007669"/>
    <property type="project" value="UniProtKB-KW"/>
</dbReference>
<evidence type="ECO:0000313" key="25">
    <source>
        <dbReference type="Proteomes" id="UP000053732"/>
    </source>
</evidence>
<keyword evidence="7" id="KW-0479">Metal-binding</keyword>
<gene>
    <name evidence="24" type="ORF">PCAMFM013_S046g000044</name>
</gene>
<dbReference type="GO" id="GO:0005634">
    <property type="term" value="C:nucleus"/>
    <property type="evidence" value="ECO:0007669"/>
    <property type="project" value="UniProtKB-ARBA"/>
</dbReference>
<dbReference type="GO" id="GO:0046872">
    <property type="term" value="F:metal ion binding"/>
    <property type="evidence" value="ECO:0007669"/>
    <property type="project" value="UniProtKB-KW"/>
</dbReference>
<keyword evidence="13" id="KW-0694">RNA-binding</keyword>
<evidence type="ECO:0000256" key="20">
    <source>
        <dbReference type="ARBA" id="ARBA00048173"/>
    </source>
</evidence>
<evidence type="ECO:0000313" key="24">
    <source>
        <dbReference type="EMBL" id="CRL30240.1"/>
    </source>
</evidence>
<dbReference type="GO" id="GO:0003964">
    <property type="term" value="F:RNA-directed DNA polymerase activity"/>
    <property type="evidence" value="ECO:0007669"/>
    <property type="project" value="UniProtKB-KW"/>
</dbReference>
<dbReference type="GO" id="GO:0032196">
    <property type="term" value="P:transposition"/>
    <property type="evidence" value="ECO:0007669"/>
    <property type="project" value="UniProtKB-KW"/>
</dbReference>
<dbReference type="GO" id="GO:0003887">
    <property type="term" value="F:DNA-directed DNA polymerase activity"/>
    <property type="evidence" value="ECO:0007669"/>
    <property type="project" value="UniProtKB-KW"/>
</dbReference>
<evidence type="ECO:0000256" key="19">
    <source>
        <dbReference type="ARBA" id="ARBA00023172"/>
    </source>
</evidence>
<keyword evidence="6" id="KW-0540">Nuclease</keyword>
<evidence type="ECO:0000256" key="14">
    <source>
        <dbReference type="ARBA" id="ARBA00022908"/>
    </source>
</evidence>
<dbReference type="GO" id="GO:0015074">
    <property type="term" value="P:DNA integration"/>
    <property type="evidence" value="ECO:0007669"/>
    <property type="project" value="UniProtKB-KW"/>
</dbReference>
<evidence type="ECO:0000256" key="1">
    <source>
        <dbReference type="ARBA" id="ARBA00002180"/>
    </source>
</evidence>
<evidence type="ECO:0000256" key="9">
    <source>
        <dbReference type="ARBA" id="ARBA00022759"/>
    </source>
</evidence>
<dbReference type="Pfam" id="PF25597">
    <property type="entry name" value="SH3_retrovirus"/>
    <property type="match status" value="1"/>
</dbReference>
<evidence type="ECO:0000256" key="13">
    <source>
        <dbReference type="ARBA" id="ARBA00022884"/>
    </source>
</evidence>
<dbReference type="InterPro" id="IPR039537">
    <property type="entry name" value="Retrotran_Ty1/copia-like"/>
</dbReference>
<feature type="domain" description="Integrase catalytic" evidence="23">
    <location>
        <begin position="578"/>
        <end position="760"/>
    </location>
</feature>
<keyword evidence="19" id="KW-0233">DNA recombination</keyword>
<dbReference type="InterPro" id="IPR057670">
    <property type="entry name" value="SH3_retrovirus"/>
</dbReference>
<keyword evidence="16" id="KW-0239">DNA-directed DNA polymerase</keyword>
<evidence type="ECO:0000256" key="11">
    <source>
        <dbReference type="ARBA" id="ARBA00022840"/>
    </source>
</evidence>
<dbReference type="PANTHER" id="PTHR42648">
    <property type="entry name" value="TRANSPOSASE, PUTATIVE-RELATED"/>
    <property type="match status" value="1"/>
</dbReference>
<dbReference type="InterPro" id="IPR054722">
    <property type="entry name" value="PolX-like_BBD"/>
</dbReference>
<keyword evidence="4" id="KW-0645">Protease</keyword>
<keyword evidence="11" id="KW-0067">ATP-binding</keyword>
<feature type="compositionally biased region" description="Low complexity" evidence="22">
    <location>
        <begin position="979"/>
        <end position="1034"/>
    </location>
</feature>
<keyword evidence="24" id="KW-0808">Transferase</keyword>
<keyword evidence="15" id="KW-0695">RNA-directed DNA polymerase</keyword>
<dbReference type="PANTHER" id="PTHR42648:SF11">
    <property type="entry name" value="TRANSPOSON TY4-P GAG-POL POLYPROTEIN"/>
    <property type="match status" value="1"/>
</dbReference>
<protein>
    <submittedName>
        <fullName evidence="24">Polynucleotidyl transferase, ribonuclease H fold</fullName>
    </submittedName>
</protein>